<dbReference type="SUPFAM" id="SSF50475">
    <property type="entry name" value="FMN-binding split barrel"/>
    <property type="match status" value="1"/>
</dbReference>
<dbReference type="GO" id="GO:0010181">
    <property type="term" value="F:FMN binding"/>
    <property type="evidence" value="ECO:0007669"/>
    <property type="project" value="InterPro"/>
</dbReference>
<evidence type="ECO:0000256" key="1">
    <source>
        <dbReference type="ARBA" id="ARBA00023002"/>
    </source>
</evidence>
<dbReference type="Gene3D" id="2.30.110.10">
    <property type="entry name" value="Electron Transport, Fmn-binding Protein, Chain A"/>
    <property type="match status" value="1"/>
</dbReference>
<feature type="domain" description="Flavin reductase like" evidence="2">
    <location>
        <begin position="13"/>
        <end position="160"/>
    </location>
</feature>
<dbReference type="SMART" id="SM00903">
    <property type="entry name" value="Flavin_Reduct"/>
    <property type="match status" value="1"/>
</dbReference>
<dbReference type="EMBL" id="JACHGN010000004">
    <property type="protein sequence ID" value="MBB5132633.1"/>
    <property type="molecule type" value="Genomic_DNA"/>
</dbReference>
<dbReference type="AlphaFoldDB" id="A0A840P403"/>
<accession>A0A840P403</accession>
<dbReference type="InterPro" id="IPR012349">
    <property type="entry name" value="Split_barrel_FMN-bd"/>
</dbReference>
<comment type="caution">
    <text evidence="3">The sequence shown here is derived from an EMBL/GenBank/DDBJ whole genome shotgun (WGS) entry which is preliminary data.</text>
</comment>
<dbReference type="InterPro" id="IPR050268">
    <property type="entry name" value="NADH-dep_flavin_reductase"/>
</dbReference>
<evidence type="ECO:0000259" key="2">
    <source>
        <dbReference type="SMART" id="SM00903"/>
    </source>
</evidence>
<organism evidence="3 4">
    <name type="scientific">Thermocatellispora tengchongensis</name>
    <dbReference type="NCBI Taxonomy" id="1073253"/>
    <lineage>
        <taxon>Bacteria</taxon>
        <taxon>Bacillati</taxon>
        <taxon>Actinomycetota</taxon>
        <taxon>Actinomycetes</taxon>
        <taxon>Streptosporangiales</taxon>
        <taxon>Streptosporangiaceae</taxon>
        <taxon>Thermocatellispora</taxon>
    </lineage>
</organism>
<dbReference type="PANTHER" id="PTHR30466">
    <property type="entry name" value="FLAVIN REDUCTASE"/>
    <property type="match status" value="1"/>
</dbReference>
<proteinExistence type="predicted"/>
<gene>
    <name evidence="3" type="ORF">HNP84_002349</name>
</gene>
<keyword evidence="1" id="KW-0560">Oxidoreductase</keyword>
<evidence type="ECO:0000313" key="3">
    <source>
        <dbReference type="EMBL" id="MBB5132633.1"/>
    </source>
</evidence>
<dbReference type="Pfam" id="PF01613">
    <property type="entry name" value="Flavin_Reduct"/>
    <property type="match status" value="1"/>
</dbReference>
<dbReference type="GO" id="GO:0006208">
    <property type="term" value="P:pyrimidine nucleobase catabolic process"/>
    <property type="evidence" value="ECO:0007669"/>
    <property type="project" value="TreeGrafter"/>
</dbReference>
<keyword evidence="4" id="KW-1185">Reference proteome</keyword>
<name>A0A840P403_9ACTN</name>
<dbReference type="PANTHER" id="PTHR30466:SF1">
    <property type="entry name" value="FMN REDUCTASE (NADH) RUTF"/>
    <property type="match status" value="1"/>
</dbReference>
<reference evidence="3 4" key="1">
    <citation type="submission" date="2020-08" db="EMBL/GenBank/DDBJ databases">
        <title>Genomic Encyclopedia of Type Strains, Phase IV (KMG-IV): sequencing the most valuable type-strain genomes for metagenomic binning, comparative biology and taxonomic classification.</title>
        <authorList>
            <person name="Goeker M."/>
        </authorList>
    </citation>
    <scope>NUCLEOTIDE SEQUENCE [LARGE SCALE GENOMIC DNA]</scope>
    <source>
        <strain evidence="3 4">DSM 45615</strain>
    </source>
</reference>
<dbReference type="InterPro" id="IPR002563">
    <property type="entry name" value="Flavin_Rdtase-like_dom"/>
</dbReference>
<dbReference type="Proteomes" id="UP000578449">
    <property type="component" value="Unassembled WGS sequence"/>
</dbReference>
<evidence type="ECO:0000313" key="4">
    <source>
        <dbReference type="Proteomes" id="UP000578449"/>
    </source>
</evidence>
<sequence>MTGHVPADFLESMRQVAAAVTVVTVRDDRDDLGGTVSTFASISLDPPLVMVSLAGYLREVLLRRDLWAASVLSAGQKAMASRFATPGRPSARLLLAGTPHHRGAVSGALIVEGGLTALEAETTQAIPAGDHTIFLARPLAIDYVDATAHPLLRHRSRYTTHT</sequence>
<dbReference type="GO" id="GO:0042602">
    <property type="term" value="F:riboflavin reductase (NADPH) activity"/>
    <property type="evidence" value="ECO:0007669"/>
    <property type="project" value="TreeGrafter"/>
</dbReference>
<protein>
    <submittedName>
        <fullName evidence="3">Flavin reductase (DIM6/NTAB) family NADH-FMN oxidoreductase RutF</fullName>
    </submittedName>
</protein>